<evidence type="ECO:0000313" key="3">
    <source>
        <dbReference type="Proteomes" id="UP000002276"/>
    </source>
</evidence>
<feature type="region of interest" description="Disordered" evidence="1">
    <location>
        <begin position="20"/>
        <end position="46"/>
    </location>
</feature>
<dbReference type="AlphaFoldDB" id="A0A7I6GXQ5"/>
<name>A0A7I6GXQ5_BORGP</name>
<geneLocation type="plasmid" evidence="3">
    <name>11</name>
</geneLocation>
<feature type="compositionally biased region" description="Polar residues" evidence="1">
    <location>
        <begin position="35"/>
        <end position="46"/>
    </location>
</feature>
<reference evidence="2" key="1">
    <citation type="journal article" date="2004" name="Nucleic Acids Res.">
        <title>Comparative analysis of the Borrelia garinii genome.</title>
        <authorList>
            <person name="Glockner G."/>
            <person name="Lehmann R."/>
            <person name="Romualdi A."/>
            <person name="Pradella S."/>
            <person name="Schulte-Spechtel U."/>
            <person name="Schilhabel M."/>
            <person name="Wilske B."/>
            <person name="Suhnel J."/>
            <person name="Platzer M."/>
        </authorList>
    </citation>
    <scope>NUCLEOTIDE SEQUENCE [LARGE SCALE GENOMIC DNA]</scope>
    <source>
        <strain>ATCC BAA-2496 / DSM 23469 / PBi</strain>
        <strain evidence="2">PBi</strain>
        <plasmid>11</plasmid>
    </source>
</reference>
<accession>A0A7I6GXQ5</accession>
<feature type="compositionally biased region" description="Basic and acidic residues" evidence="1">
    <location>
        <begin position="21"/>
        <end position="32"/>
    </location>
</feature>
<sequence length="46" mass="5511">MIHKQQKLWINSKGLNLNADAGKEKKVEEKKKNLQKNIDQNQYLRF</sequence>
<organism evidence="2">
    <name type="scientific">Borrelia garinii subsp. bavariensis (strain ATCC BAA-2496 / DSM 23469 / PBi)</name>
    <name type="common">Borreliella bavariensis</name>
    <dbReference type="NCBI Taxonomy" id="290434"/>
    <lineage>
        <taxon>Bacteria</taxon>
        <taxon>Pseudomonadati</taxon>
        <taxon>Spirochaetota</taxon>
        <taxon>Spirochaetia</taxon>
        <taxon>Spirochaetales</taxon>
        <taxon>Borreliaceae</taxon>
        <taxon>Borreliella</taxon>
    </lineage>
</organism>
<gene>
    <name evidence="2" type="ordered locus">BGP195</name>
</gene>
<reference evidence="2" key="2">
    <citation type="submission" date="2004-09" db="EMBL/GenBank/DDBJ databases">
        <authorList>
            <person name="Gloeckner G."/>
            <person name="Schilhabel M."/>
            <person name="Lehmann R."/>
            <person name="Platzer M."/>
        </authorList>
    </citation>
    <scope>NUCLEOTIDE SEQUENCE</scope>
    <source>
        <strain evidence="2">PBi</strain>
    </source>
</reference>
<proteinExistence type="predicted"/>
<protein>
    <submittedName>
        <fullName evidence="2">Uncharacterized protein</fullName>
    </submittedName>
</protein>
<evidence type="ECO:0000256" key="1">
    <source>
        <dbReference type="SAM" id="MobiDB-lite"/>
    </source>
</evidence>
<dbReference type="EMBL" id="AY722925">
    <property type="protein sequence ID" value="AAU86046.1"/>
    <property type="molecule type" value="Genomic_DNA"/>
</dbReference>
<evidence type="ECO:0000313" key="2">
    <source>
        <dbReference type="EMBL" id="AAU86046.1"/>
    </source>
</evidence>